<accession>A0A0A5GL40</accession>
<gene>
    <name evidence="1" type="ORF">N783_00520</name>
</gene>
<evidence type="ECO:0000313" key="1">
    <source>
        <dbReference type="EMBL" id="KGX91880.1"/>
    </source>
</evidence>
<dbReference type="OrthoDB" id="2973106at2"/>
<sequence length="54" mass="6106">MYKRSQYQPVGGEKFETSAAKEVIYAKEFKNADIAGGYRKPKLQEAKNSNPQLP</sequence>
<dbReference type="STRING" id="1385511.GCA_000425225_00151"/>
<comment type="caution">
    <text evidence="1">The sequence shown here is derived from an EMBL/GenBank/DDBJ whole genome shotgun (WGS) entry which is preliminary data.</text>
</comment>
<evidence type="ECO:0000313" key="2">
    <source>
        <dbReference type="Proteomes" id="UP000030403"/>
    </source>
</evidence>
<organism evidence="1 2">
    <name type="scientific">Pontibacillus marinus BH030004 = DSM 16465</name>
    <dbReference type="NCBI Taxonomy" id="1385511"/>
    <lineage>
        <taxon>Bacteria</taxon>
        <taxon>Bacillati</taxon>
        <taxon>Bacillota</taxon>
        <taxon>Bacilli</taxon>
        <taxon>Bacillales</taxon>
        <taxon>Bacillaceae</taxon>
        <taxon>Pontibacillus</taxon>
    </lineage>
</organism>
<keyword evidence="2" id="KW-1185">Reference proteome</keyword>
<dbReference type="AlphaFoldDB" id="A0A0A5GL40"/>
<protein>
    <recommendedName>
        <fullName evidence="3">YfhE family protein</fullName>
    </recommendedName>
</protein>
<proteinExistence type="predicted"/>
<reference evidence="1 2" key="1">
    <citation type="submission" date="2013-08" db="EMBL/GenBank/DDBJ databases">
        <authorList>
            <person name="Huang J."/>
            <person name="Wang G."/>
        </authorList>
    </citation>
    <scope>NUCLEOTIDE SEQUENCE [LARGE SCALE GENOMIC DNA]</scope>
    <source>
        <strain evidence="1 2">BH030004</strain>
    </source>
</reference>
<dbReference type="RefSeq" id="WP_154657283.1">
    <property type="nucleotide sequence ID" value="NZ_AULJ01000001.1"/>
</dbReference>
<dbReference type="Proteomes" id="UP000030403">
    <property type="component" value="Unassembled WGS sequence"/>
</dbReference>
<name>A0A0A5GL40_9BACI</name>
<dbReference type="EMBL" id="AVPF01000001">
    <property type="protein sequence ID" value="KGX91880.1"/>
    <property type="molecule type" value="Genomic_DNA"/>
</dbReference>
<evidence type="ECO:0008006" key="3">
    <source>
        <dbReference type="Google" id="ProtNLM"/>
    </source>
</evidence>
<dbReference type="eggNOG" id="ENOG5033B27">
    <property type="taxonomic scope" value="Bacteria"/>
</dbReference>